<keyword evidence="4" id="KW-1185">Reference proteome</keyword>
<dbReference type="OrthoDB" id="6378913at2759"/>
<name>A0A3B0JWX3_DROGU</name>
<keyword evidence="1" id="KW-0732">Signal</keyword>
<reference evidence="4" key="1">
    <citation type="submission" date="2018-01" db="EMBL/GenBank/DDBJ databases">
        <authorList>
            <person name="Alioto T."/>
            <person name="Alioto T."/>
        </authorList>
    </citation>
    <scope>NUCLEOTIDE SEQUENCE [LARGE SCALE GENOMIC DNA]</scope>
</reference>
<feature type="chain" id="PRO_5017255785" description="CUB domain-containing protein" evidence="1">
    <location>
        <begin position="23"/>
        <end position="370"/>
    </location>
</feature>
<evidence type="ECO:0000313" key="4">
    <source>
        <dbReference type="Proteomes" id="UP000268350"/>
    </source>
</evidence>
<protein>
    <recommendedName>
        <fullName evidence="2">CUB domain-containing protein</fullName>
    </recommendedName>
</protein>
<feature type="signal peptide" evidence="1">
    <location>
        <begin position="1"/>
        <end position="22"/>
    </location>
</feature>
<evidence type="ECO:0000259" key="2">
    <source>
        <dbReference type="Pfam" id="PF26080"/>
    </source>
</evidence>
<proteinExistence type="predicted"/>
<dbReference type="Gene3D" id="2.60.120.290">
    <property type="entry name" value="Spermadhesin, CUB domain"/>
    <property type="match status" value="1"/>
</dbReference>
<dbReference type="Proteomes" id="UP000268350">
    <property type="component" value="Unassembled WGS sequence"/>
</dbReference>
<dbReference type="PANTHER" id="PTHR33236:SF12">
    <property type="entry name" value="CUB DOMAIN-CONTAINING PROTEIN-RELATED"/>
    <property type="match status" value="1"/>
</dbReference>
<dbReference type="OMA" id="TYYCGNG"/>
<sequence>MELLHWLCGTLTVILWVSAVRCQVQCNAGTAARQKRIVIRSPGAGQMGDLDRCQYRVAPWSGQVCQVRIDFERLELPQPQLNASTGTVECGDFLQVQRFRLCGRSSGQHLYVPLRSGQVLQLVFRLATPLSRQQSTWQMTLTQLECPRDSLAVASAQKSEVQQPRVRPFLPYLSNLLPRTIFGGQTGIGSGQGPAAQLIQSLTSPSQADLELLAPMGCDQYWRSQTGGIVSFNFAGGIYMPSMRYSICVKGALDSEIRYKIEHFELSKTDSERAGPGYDAECRSTVRTPGRVSDYLLIPNSYVISQPELQPTYYCGNGLAGRELVARPPFVIHFSSDAQTSASETGFQLTYAVRQSPEQMQFQQQQQVEL</sequence>
<dbReference type="EMBL" id="OUUW01000004">
    <property type="protein sequence ID" value="SPP79990.1"/>
    <property type="molecule type" value="Genomic_DNA"/>
</dbReference>
<feature type="domain" description="CUB" evidence="2">
    <location>
        <begin position="215"/>
        <end position="353"/>
    </location>
</feature>
<dbReference type="Pfam" id="PF26080">
    <property type="entry name" value="CUB_animal"/>
    <property type="match status" value="1"/>
</dbReference>
<dbReference type="SUPFAM" id="SSF49854">
    <property type="entry name" value="Spermadhesin, CUB domain"/>
    <property type="match status" value="1"/>
</dbReference>
<dbReference type="STRING" id="7266.A0A3B0JWX3"/>
<dbReference type="InterPro" id="IPR058698">
    <property type="entry name" value="CUB_metazoa"/>
</dbReference>
<dbReference type="PANTHER" id="PTHR33236">
    <property type="entry name" value="INTRAFLAGELLAR TRANSPORT PROTEIN 122 FAMILY PROTEIN-RELATED"/>
    <property type="match status" value="1"/>
</dbReference>
<organism evidence="3 4">
    <name type="scientific">Drosophila guanche</name>
    <name type="common">Fruit fly</name>
    <dbReference type="NCBI Taxonomy" id="7266"/>
    <lineage>
        <taxon>Eukaryota</taxon>
        <taxon>Metazoa</taxon>
        <taxon>Ecdysozoa</taxon>
        <taxon>Arthropoda</taxon>
        <taxon>Hexapoda</taxon>
        <taxon>Insecta</taxon>
        <taxon>Pterygota</taxon>
        <taxon>Neoptera</taxon>
        <taxon>Endopterygota</taxon>
        <taxon>Diptera</taxon>
        <taxon>Brachycera</taxon>
        <taxon>Muscomorpha</taxon>
        <taxon>Ephydroidea</taxon>
        <taxon>Drosophilidae</taxon>
        <taxon>Drosophila</taxon>
        <taxon>Sophophora</taxon>
    </lineage>
</organism>
<gene>
    <name evidence="3" type="ORF">DGUA_6G012923</name>
</gene>
<evidence type="ECO:0000313" key="3">
    <source>
        <dbReference type="EMBL" id="SPP79990.1"/>
    </source>
</evidence>
<dbReference type="AlphaFoldDB" id="A0A3B0JWX3"/>
<dbReference type="InterPro" id="IPR035914">
    <property type="entry name" value="Sperma_CUB_dom_sf"/>
</dbReference>
<evidence type="ECO:0000256" key="1">
    <source>
        <dbReference type="SAM" id="SignalP"/>
    </source>
</evidence>
<accession>A0A3B0JWX3</accession>